<dbReference type="NCBIfam" id="NF033545">
    <property type="entry name" value="transpos_IS630"/>
    <property type="match status" value="1"/>
</dbReference>
<dbReference type="RefSeq" id="WP_377336825.1">
    <property type="nucleotide sequence ID" value="NZ_JBHSGB010000029.1"/>
</dbReference>
<dbReference type="InterPro" id="IPR012337">
    <property type="entry name" value="RNaseH-like_sf"/>
</dbReference>
<dbReference type="Pfam" id="PF13565">
    <property type="entry name" value="HTH_32"/>
    <property type="match status" value="1"/>
</dbReference>
<keyword evidence="3" id="KW-1185">Reference proteome</keyword>
<evidence type="ECO:0000313" key="3">
    <source>
        <dbReference type="Proteomes" id="UP001595962"/>
    </source>
</evidence>
<dbReference type="SUPFAM" id="SSF46689">
    <property type="entry name" value="Homeodomain-like"/>
    <property type="match status" value="1"/>
</dbReference>
<dbReference type="Pfam" id="PF13358">
    <property type="entry name" value="DDE_3"/>
    <property type="match status" value="1"/>
</dbReference>
<feature type="domain" description="Tc1-like transposase DDE" evidence="1">
    <location>
        <begin position="177"/>
        <end position="319"/>
    </location>
</feature>
<dbReference type="InterPro" id="IPR036397">
    <property type="entry name" value="RNaseH_sf"/>
</dbReference>
<sequence length="346" mass="39828">MSKITFFHSAETRRLKKVIHKTRDKDLCRRANAVLLVLKGTTKSAVARVLQVGRSSVNRWLAWYEVAGVDGLKTKGVGRPVRQPKTFICKVLRLLLEQAPRTLGYQRSRWSTELFALMLKKLCSIKVHSSTIRRWLPTLGIVWRRAAPTLYIKDPDKEAKLTAMREALDNSSIDHPVFYEDEVDIHLNPKIGAEWGLKGQQRKVATPGQNKKHYLAGALHSQTGQISYVGGQRKTSDLFIELLNKVKGQYRRAKSVTFIVDNYIIHKSKKTQKWLTENPKFKLLFLPVYSPWHNKIEKLWHALHETITRNHHCKTMDELLEQVDHFMETAAPFPGGNHGLKTVYHN</sequence>
<dbReference type="InterPro" id="IPR038717">
    <property type="entry name" value="Tc1-like_DDE_dom"/>
</dbReference>
<comment type="caution">
    <text evidence="2">The sequence shown here is derived from an EMBL/GenBank/DDBJ whole genome shotgun (WGS) entry which is preliminary data.</text>
</comment>
<gene>
    <name evidence="2" type="ORF">ACFO3I_19125</name>
</gene>
<organism evidence="2 3">
    <name type="scientific">Rheinheimera marina</name>
    <dbReference type="NCBI Taxonomy" id="1774958"/>
    <lineage>
        <taxon>Bacteria</taxon>
        <taxon>Pseudomonadati</taxon>
        <taxon>Pseudomonadota</taxon>
        <taxon>Gammaproteobacteria</taxon>
        <taxon>Chromatiales</taxon>
        <taxon>Chromatiaceae</taxon>
        <taxon>Rheinheimera</taxon>
    </lineage>
</organism>
<dbReference type="InterPro" id="IPR009057">
    <property type="entry name" value="Homeodomain-like_sf"/>
</dbReference>
<dbReference type="Proteomes" id="UP001595962">
    <property type="component" value="Unassembled WGS sequence"/>
</dbReference>
<name>A0ABV9JS65_9GAMM</name>
<dbReference type="Gene3D" id="3.30.420.10">
    <property type="entry name" value="Ribonuclease H-like superfamily/Ribonuclease H"/>
    <property type="match status" value="1"/>
</dbReference>
<accession>A0ABV9JS65</accession>
<dbReference type="EMBL" id="JBHSGB010000029">
    <property type="protein sequence ID" value="MFC4657123.1"/>
    <property type="molecule type" value="Genomic_DNA"/>
</dbReference>
<dbReference type="InterPro" id="IPR047655">
    <property type="entry name" value="Transpos_IS630-like"/>
</dbReference>
<proteinExistence type="predicted"/>
<evidence type="ECO:0000259" key="1">
    <source>
        <dbReference type="Pfam" id="PF13358"/>
    </source>
</evidence>
<reference evidence="3" key="1">
    <citation type="journal article" date="2019" name="Int. J. Syst. Evol. Microbiol.">
        <title>The Global Catalogue of Microorganisms (GCM) 10K type strain sequencing project: providing services to taxonomists for standard genome sequencing and annotation.</title>
        <authorList>
            <consortium name="The Broad Institute Genomics Platform"/>
            <consortium name="The Broad Institute Genome Sequencing Center for Infectious Disease"/>
            <person name="Wu L."/>
            <person name="Ma J."/>
        </authorList>
    </citation>
    <scope>NUCLEOTIDE SEQUENCE [LARGE SCALE GENOMIC DNA]</scope>
    <source>
        <strain evidence="3">DT28</strain>
    </source>
</reference>
<dbReference type="SUPFAM" id="SSF53098">
    <property type="entry name" value="Ribonuclease H-like"/>
    <property type="match status" value="1"/>
</dbReference>
<protein>
    <submittedName>
        <fullName evidence="2">IS630 family transposase</fullName>
    </submittedName>
</protein>
<evidence type="ECO:0000313" key="2">
    <source>
        <dbReference type="EMBL" id="MFC4657123.1"/>
    </source>
</evidence>